<feature type="region of interest" description="Disordered" evidence="1">
    <location>
        <begin position="492"/>
        <end position="530"/>
    </location>
</feature>
<feature type="region of interest" description="Disordered" evidence="1">
    <location>
        <begin position="388"/>
        <end position="416"/>
    </location>
</feature>
<reference evidence="4" key="1">
    <citation type="submission" date="2020-04" db="EMBL/GenBank/DDBJ databases">
        <title>Genome Assembly and Annotation of Botryosphaeria dothidea sdau 11-99, a Latent Pathogen of Apple Fruit Ring Rot in China.</title>
        <authorList>
            <person name="Yu C."/>
            <person name="Diao Y."/>
            <person name="Lu Q."/>
            <person name="Zhao J."/>
            <person name="Cui S."/>
            <person name="Peng C."/>
            <person name="He B."/>
            <person name="Liu H."/>
        </authorList>
    </citation>
    <scope>NUCLEOTIDE SEQUENCE [LARGE SCALE GENOMIC DNA]</scope>
    <source>
        <strain evidence="4">Sdau11-99</strain>
    </source>
</reference>
<keyword evidence="2" id="KW-0812">Transmembrane</keyword>
<feature type="compositionally biased region" description="Polar residues" evidence="1">
    <location>
        <begin position="492"/>
        <end position="507"/>
    </location>
</feature>
<dbReference type="SUPFAM" id="SSF52058">
    <property type="entry name" value="L domain-like"/>
    <property type="match status" value="1"/>
</dbReference>
<keyword evidence="2" id="KW-0472">Membrane</keyword>
<dbReference type="GO" id="GO:0001228">
    <property type="term" value="F:DNA-binding transcription activator activity, RNA polymerase II-specific"/>
    <property type="evidence" value="ECO:0007669"/>
    <property type="project" value="TreeGrafter"/>
</dbReference>
<keyword evidence="5" id="KW-1185">Reference proteome</keyword>
<dbReference type="InterPro" id="IPR021858">
    <property type="entry name" value="Fun_TF"/>
</dbReference>
<dbReference type="OrthoDB" id="5386330at2759"/>
<proteinExistence type="predicted"/>
<dbReference type="InterPro" id="IPR053157">
    <property type="entry name" value="Sterol_Uptake_Regulator"/>
</dbReference>
<name>A0A8H4J9F0_9PEZI</name>
<dbReference type="Pfam" id="PF11951">
    <property type="entry name" value="Fungal_trans_2"/>
    <property type="match status" value="1"/>
</dbReference>
<gene>
    <name evidence="4" type="ORF">GTA08_BOTSDO01588</name>
</gene>
<feature type="chain" id="PRO_5034901279" evidence="3">
    <location>
        <begin position="21"/>
        <end position="945"/>
    </location>
</feature>
<dbReference type="PANTHER" id="PTHR47784">
    <property type="entry name" value="STEROL UPTAKE CONTROL PROTEIN 2"/>
    <property type="match status" value="1"/>
</dbReference>
<dbReference type="AlphaFoldDB" id="A0A8H4J9F0"/>
<keyword evidence="3" id="KW-0732">Signal</keyword>
<evidence type="ECO:0000256" key="1">
    <source>
        <dbReference type="SAM" id="MobiDB-lite"/>
    </source>
</evidence>
<protein>
    <submittedName>
        <fullName evidence="4">Uncharacterized protein</fullName>
    </submittedName>
</protein>
<sequence length="945" mass="99524">MKRRQWMPALHALLLTRAFAQDCSHSTTLTVVSPTPAALASCTTFTGDIAIATGFSGEMTFQGVKTIVGTVYATDVASLEGLVMDDLESLDGLDLSSTSNFSYISWGGSADYASIKTFNWTDVAGTTELDFQNFSGDSAVSFDSCSDLEIFNISSPKPNSGLTSLSFTNNPKLGSLLIPNWAVDQSVQITQNDMMEAVDFPYMTRVGEDVIIRGNANMTSIALPSMTAIAGDFRVSAGHSVYLDVSNSALRSIGGDVVFEGDVSWSFDTDISINGSFILSYSDLDGDQYTCNDEDLDPGKFTITCNGQIITPSYQTATSSATAGRGANAAGGSHTATPSATASSSSGLATGAKIGIGVGISLGVIGIVSTIAAVVLLLRLRKNRAAAAADAQHGAGRDGGVGGRSASECGRAGGGVGEPEAGAAEVYCAGGDGGGSELEEVGVDGGYTKVWPKRNLTPGTSTFTPGGIRISCRQQLAAATPSLAAAVFAAKNATSSPSSDARRTSVSVPRGPTPGEVEPQAQPSAPLSQDKAANIRKLLQDLTNELETLTTEQSHQVPTQPVQPTPDPVVAPARPTDLISPDNWLQDLQLLQFYCSSAYRNLCSSDDDAAIWGDTLPQMAFSNKALMHGVLALSALLYGHDNPDEREAYMIASTRHQSIAISAFSEQLHSISEENCPAAFLLAALIFAMKTISVCDQCEQGIPVAMSDITHAFLLSQGTRTILASRPTWKWPEERPLDIFFQPTDPDVVPTGPVSPNPPALHPPPLALTNTGRAFSLQYMQRLATLLALARRIAHGPASIDQRSALVLAVEALRHVYTAVRAPGRHPGRVWSWGVVVPAAFLGLVERGDAGALAVLAHFVALVHAGEGRRRHVRGWAMGVMDAVVRGLEAGRGAGGEWRAEWAEWERVAMWPVRCVREWIDVRSVEEEGYAEGGGGGCGAAAAAE</sequence>
<feature type="signal peptide" evidence="3">
    <location>
        <begin position="1"/>
        <end position="20"/>
    </location>
</feature>
<organism evidence="4 5">
    <name type="scientific">Botryosphaeria dothidea</name>
    <dbReference type="NCBI Taxonomy" id="55169"/>
    <lineage>
        <taxon>Eukaryota</taxon>
        <taxon>Fungi</taxon>
        <taxon>Dikarya</taxon>
        <taxon>Ascomycota</taxon>
        <taxon>Pezizomycotina</taxon>
        <taxon>Dothideomycetes</taxon>
        <taxon>Dothideomycetes incertae sedis</taxon>
        <taxon>Botryosphaeriales</taxon>
        <taxon>Botryosphaeriaceae</taxon>
        <taxon>Botryosphaeria</taxon>
    </lineage>
</organism>
<comment type="caution">
    <text evidence="4">The sequence shown here is derived from an EMBL/GenBank/DDBJ whole genome shotgun (WGS) entry which is preliminary data.</text>
</comment>
<keyword evidence="2" id="KW-1133">Transmembrane helix</keyword>
<dbReference type="Proteomes" id="UP000572817">
    <property type="component" value="Unassembled WGS sequence"/>
</dbReference>
<evidence type="ECO:0000313" key="4">
    <source>
        <dbReference type="EMBL" id="KAF4314137.1"/>
    </source>
</evidence>
<evidence type="ECO:0000313" key="5">
    <source>
        <dbReference type="Proteomes" id="UP000572817"/>
    </source>
</evidence>
<feature type="region of interest" description="Disordered" evidence="1">
    <location>
        <begin position="323"/>
        <end position="346"/>
    </location>
</feature>
<evidence type="ECO:0000256" key="3">
    <source>
        <dbReference type="SAM" id="SignalP"/>
    </source>
</evidence>
<accession>A0A8H4J9F0</accession>
<dbReference type="EMBL" id="WWBZ02000001">
    <property type="protein sequence ID" value="KAF4314137.1"/>
    <property type="molecule type" value="Genomic_DNA"/>
</dbReference>
<evidence type="ECO:0000256" key="2">
    <source>
        <dbReference type="SAM" id="Phobius"/>
    </source>
</evidence>
<dbReference type="PANTHER" id="PTHR47784:SF5">
    <property type="entry name" value="STEROL UPTAKE CONTROL PROTEIN 2"/>
    <property type="match status" value="1"/>
</dbReference>
<feature type="transmembrane region" description="Helical" evidence="2">
    <location>
        <begin position="354"/>
        <end position="378"/>
    </location>
</feature>